<dbReference type="SUPFAM" id="SSF50677">
    <property type="entry name" value="ValRS/IleRS/LeuRS editing domain"/>
    <property type="match status" value="1"/>
</dbReference>
<feature type="domain" description="Methionyl/Valyl/Leucyl/Isoleucyl-tRNA synthetase anticodon-binding" evidence="12">
    <location>
        <begin position="959"/>
        <end position="1069"/>
    </location>
</feature>
<keyword evidence="6 9" id="KW-0648">Protein biosynthesis</keyword>
<dbReference type="Gene3D" id="3.40.50.620">
    <property type="entry name" value="HUPs"/>
    <property type="match status" value="2"/>
</dbReference>
<dbReference type="GO" id="GO:0005829">
    <property type="term" value="C:cytosol"/>
    <property type="evidence" value="ECO:0007669"/>
    <property type="project" value="TreeGrafter"/>
</dbReference>
<reference evidence="15 16" key="1">
    <citation type="journal article" date="2020" name="Int. J. Syst. Evol. Microbiol.">
        <title>Tenacibaculum piscium sp. nov., isolated from skin ulcers of sea-farmed fish, and description of Tenacibaculum finnmarkense sp. nov. with subdivision into genomovars finnmarkense and ulcerans.</title>
        <authorList>
            <person name="Olsen A.B."/>
            <person name="Spilsberg B."/>
            <person name="Nilsen H.K."/>
            <person name="Lagesen K."/>
            <person name="Gulla S."/>
            <person name="Avendano-Herrera R."/>
            <person name="Irgang R."/>
            <person name="Duchaud E."/>
            <person name="Colquhoun D.J."/>
        </authorList>
    </citation>
    <scope>NUCLEOTIDE SEQUENCE [LARGE SCALE GENOMIC DNA]</scope>
    <source>
        <strain evidence="15 16">TNO037</strain>
    </source>
</reference>
<evidence type="ECO:0000259" key="13">
    <source>
        <dbReference type="Pfam" id="PF09334"/>
    </source>
</evidence>
<dbReference type="InterPro" id="IPR002302">
    <property type="entry name" value="Leu-tRNA-ligase"/>
</dbReference>
<name>A0AAP1RH64_9FLAO</name>
<sequence>MQYNHQEIEKKWQQFWADNQTFKASNESEKPKYYVLDMFPYPSGAGLHVGHPLGYIASDIYARYKRHKGFNVLHPQGYDSFGLPAEQYAIQTGQHPAITTQTNIETYRSQLDAIGFSFDWSREVRTSSPEYYKWTQWIFIQLFNSWYNKDSDKAEDVSTLISVFETKGNTSVNAVSEEDIAVFSADDWNGFSDKEKEAILLQYRLTYLSDTEVNWCPELGTVLANDEIINGVSERGAHPVVRKKMTQWSMRISAYSQRLLDGLENIDWPQPLKDSQTNWIGRSQGAMVTFKVDALEVEAGVKLSFKELEALKEMRLNLSKAEEVLWNELKNKKGASKFRKKYTIGTFLVDYVCLAKNIVVEFSGKEDEAARTTYFANEGLHIVRFTNEEVLENVLGVVSKINNTIQFAKPLEKSTVEVAETVVQNDYVIDVFTTRPDTIYGVSFMTLAPEHELVAKITSESQKKAVYAYIKATAKRSERDRMADVKTISGVFTGAYALHPFTGKQVPIWIGDYVLVNYGTGAVMAVPCGDQRDYDFAKNFGLAIPNIFADVDVSETAHADKEGTKIANSDFLDGLSYKKAMKLAIYEMEKQGFGFGKINYRLRDAVFSRQRYWGEPFPVFYKDGMPQMIDAKYLPIVLPEVEKYLPTEDGKPPLGNAEVWAWDTDKNEVVSNDLINNETVFNLELNTMPGWAGSSWYFNRYMDATNEGEFVSKEAADYWKEIDLYIGGSEHATGHLLYARFWQKFLFDKGALPVDEFAKKLINQGMILGTSALVYEALFDGKKHNLYVSADYFQGENQIEDTEADDKLGSRLHKKLVEAGLTEETEESLTYRPIHICVSTLEGDINVNIDKLKAWRSEFETAEFVFGRDNQFVCYREVEKMSKSKYNVVNPDLICEEFGADALRLFEMFLGPLEQTKPWKTSGISGVYSFLKKLWKLYVGEEGVIITEAEPTKEEFKILHKTIKKVQEDIENFSFNTSVSTFMIAVNELTALKCNKRAILEPILALISPYAPHIAEELWNQLGHEGSISTVDFPEFDASYLVESSKNYPVSFNGKMRFTLELALDLSKEEIEKIVLADERTIAQLKGEAPKKIIIVPGKIINLVG</sequence>
<dbReference type="FunFam" id="3.40.50.620:FF:000056">
    <property type="entry name" value="Leucine--tRNA ligase"/>
    <property type="match status" value="1"/>
</dbReference>
<dbReference type="Gene3D" id="3.90.740.10">
    <property type="entry name" value="Valyl/Leucyl/Isoleucyl-tRNA synthetase, editing domain"/>
    <property type="match status" value="1"/>
</dbReference>
<dbReference type="InterPro" id="IPR014729">
    <property type="entry name" value="Rossmann-like_a/b/a_fold"/>
</dbReference>
<evidence type="ECO:0000256" key="3">
    <source>
        <dbReference type="ARBA" id="ARBA00022598"/>
    </source>
</evidence>
<evidence type="ECO:0000256" key="6">
    <source>
        <dbReference type="ARBA" id="ARBA00022917"/>
    </source>
</evidence>
<dbReference type="GO" id="GO:0005524">
    <property type="term" value="F:ATP binding"/>
    <property type="evidence" value="ECO:0007669"/>
    <property type="project" value="UniProtKB-UniRule"/>
</dbReference>
<dbReference type="InterPro" id="IPR009008">
    <property type="entry name" value="Val/Leu/Ile-tRNA-synth_edit"/>
</dbReference>
<dbReference type="SUPFAM" id="SSF52374">
    <property type="entry name" value="Nucleotidylyl transferase"/>
    <property type="match status" value="1"/>
</dbReference>
<dbReference type="Pfam" id="PF13603">
    <property type="entry name" value="tRNA-synt_1_2"/>
    <property type="match status" value="1"/>
</dbReference>
<dbReference type="PANTHER" id="PTHR43740">
    <property type="entry name" value="LEUCYL-TRNA SYNTHETASE"/>
    <property type="match status" value="1"/>
</dbReference>
<dbReference type="InterPro" id="IPR015413">
    <property type="entry name" value="Methionyl/Leucyl_tRNA_Synth"/>
</dbReference>
<dbReference type="InterPro" id="IPR001412">
    <property type="entry name" value="aa-tRNA-synth_I_CS"/>
</dbReference>
<evidence type="ECO:0000256" key="4">
    <source>
        <dbReference type="ARBA" id="ARBA00022741"/>
    </source>
</evidence>
<evidence type="ECO:0000313" key="16">
    <source>
        <dbReference type="Proteomes" id="UP000806077"/>
    </source>
</evidence>
<proteinExistence type="inferred from homology"/>
<keyword evidence="5 9" id="KW-0067">ATP-binding</keyword>
<dbReference type="GO" id="GO:0002161">
    <property type="term" value="F:aminoacyl-tRNA deacylase activity"/>
    <property type="evidence" value="ECO:0007669"/>
    <property type="project" value="InterPro"/>
</dbReference>
<dbReference type="HAMAP" id="MF_00049_B">
    <property type="entry name" value="Leu_tRNA_synth_B"/>
    <property type="match status" value="1"/>
</dbReference>
<dbReference type="PROSITE" id="PS00178">
    <property type="entry name" value="AA_TRNA_LIGASE_I"/>
    <property type="match status" value="1"/>
</dbReference>
<evidence type="ECO:0000259" key="12">
    <source>
        <dbReference type="Pfam" id="PF08264"/>
    </source>
</evidence>
<comment type="caution">
    <text evidence="9">Lacks conserved residue(s) required for the propagation of feature annotation.</text>
</comment>
<dbReference type="PANTHER" id="PTHR43740:SF2">
    <property type="entry name" value="LEUCINE--TRNA LIGASE, MITOCHONDRIAL"/>
    <property type="match status" value="1"/>
</dbReference>
<dbReference type="EC" id="6.1.1.4" evidence="9"/>
<keyword evidence="16" id="KW-1185">Reference proteome</keyword>
<organism evidence="15 16">
    <name type="scientific">Tenacibaculum finnmarkense genomovar finnmarkense</name>
    <dbReference type="NCBI Taxonomy" id="1458503"/>
    <lineage>
        <taxon>Bacteria</taxon>
        <taxon>Pseudomonadati</taxon>
        <taxon>Bacteroidota</taxon>
        <taxon>Flavobacteriia</taxon>
        <taxon>Flavobacteriales</taxon>
        <taxon>Flavobacteriaceae</taxon>
        <taxon>Tenacibaculum</taxon>
        <taxon>Tenacibaculum finnmarkense</taxon>
    </lineage>
</organism>
<dbReference type="SUPFAM" id="SSF47323">
    <property type="entry name" value="Anticodon-binding domain of a subclass of class I aminoacyl-tRNA synthetases"/>
    <property type="match status" value="1"/>
</dbReference>
<comment type="caution">
    <text evidence="15">The sequence shown here is derived from an EMBL/GenBank/DDBJ whole genome shotgun (WGS) entry which is preliminary data.</text>
</comment>
<comment type="similarity">
    <text evidence="1 9 10">Belongs to the class-I aminoacyl-tRNA synthetase family.</text>
</comment>
<dbReference type="RefSeq" id="WP_101956385.1">
    <property type="nucleotide sequence ID" value="NZ_JAJHTL010000020.1"/>
</dbReference>
<dbReference type="Gene3D" id="3.40.960.10">
    <property type="entry name" value="VSR Endonuclease"/>
    <property type="match status" value="1"/>
</dbReference>
<feature type="short sequence motif" description="'KMSKS' region" evidence="9">
    <location>
        <begin position="880"/>
        <end position="884"/>
    </location>
</feature>
<dbReference type="FunFam" id="1.10.730.10:FF:000011">
    <property type="entry name" value="Leucine--tRNA ligase chloroplastic/mitochondrial"/>
    <property type="match status" value="1"/>
</dbReference>
<feature type="binding site" evidence="9">
    <location>
        <position position="883"/>
    </location>
    <ligand>
        <name>ATP</name>
        <dbReference type="ChEBI" id="CHEBI:30616"/>
    </ligand>
</feature>
<evidence type="ECO:0000256" key="8">
    <source>
        <dbReference type="ARBA" id="ARBA00047469"/>
    </source>
</evidence>
<dbReference type="Gene3D" id="1.10.730.10">
    <property type="entry name" value="Isoleucyl-tRNA Synthetase, Domain 1"/>
    <property type="match status" value="2"/>
</dbReference>
<evidence type="ECO:0000256" key="10">
    <source>
        <dbReference type="RuleBase" id="RU363039"/>
    </source>
</evidence>
<dbReference type="GO" id="GO:0004823">
    <property type="term" value="F:leucine-tRNA ligase activity"/>
    <property type="evidence" value="ECO:0007669"/>
    <property type="project" value="UniProtKB-UniRule"/>
</dbReference>
<dbReference type="Pfam" id="PF08264">
    <property type="entry name" value="Anticodon_1"/>
    <property type="match status" value="1"/>
</dbReference>
<dbReference type="FunFam" id="3.40.50.620:FF:000060">
    <property type="entry name" value="Leucine--tRNA ligase"/>
    <property type="match status" value="1"/>
</dbReference>
<dbReference type="InterPro" id="IPR007569">
    <property type="entry name" value="DUF559"/>
</dbReference>
<dbReference type="Pfam" id="PF09334">
    <property type="entry name" value="tRNA-synt_1g"/>
    <property type="match status" value="1"/>
</dbReference>
<evidence type="ECO:0000256" key="1">
    <source>
        <dbReference type="ARBA" id="ARBA00005594"/>
    </source>
</evidence>
<protein>
    <recommendedName>
        <fullName evidence="9">Leucine--tRNA ligase</fullName>
        <ecNumber evidence="9">6.1.1.4</ecNumber>
    </recommendedName>
    <alternativeName>
        <fullName evidence="9">Leucyl-tRNA synthetase</fullName>
        <shortName evidence="9">LeuRS</shortName>
    </alternativeName>
</protein>
<keyword evidence="4 9" id="KW-0547">Nucleotide-binding</keyword>
<feature type="domain" description="Methionyl/Leucyl tRNA synthetase" evidence="13">
    <location>
        <begin position="38"/>
        <end position="144"/>
    </location>
</feature>
<comment type="catalytic activity">
    <reaction evidence="8 9">
        <text>tRNA(Leu) + L-leucine + ATP = L-leucyl-tRNA(Leu) + AMP + diphosphate</text>
        <dbReference type="Rhea" id="RHEA:11688"/>
        <dbReference type="Rhea" id="RHEA-COMP:9613"/>
        <dbReference type="Rhea" id="RHEA-COMP:9622"/>
        <dbReference type="ChEBI" id="CHEBI:30616"/>
        <dbReference type="ChEBI" id="CHEBI:33019"/>
        <dbReference type="ChEBI" id="CHEBI:57427"/>
        <dbReference type="ChEBI" id="CHEBI:78442"/>
        <dbReference type="ChEBI" id="CHEBI:78494"/>
        <dbReference type="ChEBI" id="CHEBI:456215"/>
        <dbReference type="EC" id="6.1.1.4"/>
    </reaction>
</comment>
<dbReference type="InterPro" id="IPR009080">
    <property type="entry name" value="tRNAsynth_Ia_anticodon-bd"/>
</dbReference>
<dbReference type="Pfam" id="PF04480">
    <property type="entry name" value="DUF559"/>
    <property type="match status" value="1"/>
</dbReference>
<dbReference type="InterPro" id="IPR013155">
    <property type="entry name" value="M/V/L/I-tRNA-synth_anticd-bd"/>
</dbReference>
<comment type="subcellular location">
    <subcellularLocation>
        <location evidence="9">Cytoplasm</location>
    </subcellularLocation>
</comment>
<accession>A0AAP1RH64</accession>
<dbReference type="EMBL" id="WXXV01000018">
    <property type="protein sequence ID" value="MBE7695989.1"/>
    <property type="molecule type" value="Genomic_DNA"/>
</dbReference>
<keyword evidence="7 9" id="KW-0030">Aminoacyl-tRNA synthetase</keyword>
<evidence type="ECO:0000256" key="2">
    <source>
        <dbReference type="ARBA" id="ARBA00022490"/>
    </source>
</evidence>
<dbReference type="Proteomes" id="UP000806077">
    <property type="component" value="Unassembled WGS sequence"/>
</dbReference>
<evidence type="ECO:0000256" key="5">
    <source>
        <dbReference type="ARBA" id="ARBA00022840"/>
    </source>
</evidence>
<evidence type="ECO:0000313" key="15">
    <source>
        <dbReference type="EMBL" id="MBE7695989.1"/>
    </source>
</evidence>
<dbReference type="AlphaFoldDB" id="A0AAP1RH64"/>
<keyword evidence="2 9" id="KW-0963">Cytoplasm</keyword>
<dbReference type="GO" id="GO:0006429">
    <property type="term" value="P:leucyl-tRNA aminoacylation"/>
    <property type="evidence" value="ECO:0007669"/>
    <property type="project" value="UniProtKB-UniRule"/>
</dbReference>
<keyword evidence="3 9" id="KW-0436">Ligase</keyword>
<evidence type="ECO:0000256" key="7">
    <source>
        <dbReference type="ARBA" id="ARBA00023146"/>
    </source>
</evidence>
<evidence type="ECO:0000259" key="14">
    <source>
        <dbReference type="Pfam" id="PF13603"/>
    </source>
</evidence>
<dbReference type="InterPro" id="IPR025709">
    <property type="entry name" value="Leu_tRNA-synth_edit"/>
</dbReference>
<dbReference type="PRINTS" id="PR00985">
    <property type="entry name" value="TRNASYNTHLEU"/>
</dbReference>
<gene>
    <name evidence="9" type="primary">leuS</name>
    <name evidence="15" type="ORF">F7645_11225</name>
</gene>
<evidence type="ECO:0000259" key="11">
    <source>
        <dbReference type="Pfam" id="PF04480"/>
    </source>
</evidence>
<dbReference type="CDD" id="cd07958">
    <property type="entry name" value="Anticodon_Ia_Leu_BEm"/>
    <property type="match status" value="1"/>
</dbReference>
<evidence type="ECO:0000256" key="9">
    <source>
        <dbReference type="HAMAP-Rule" id="MF_00049"/>
    </source>
</evidence>
<feature type="domain" description="Leucyl-tRNA synthetase editing" evidence="14">
    <location>
        <begin position="417"/>
        <end position="585"/>
    </location>
</feature>
<feature type="domain" description="DUF559" evidence="11">
    <location>
        <begin position="311"/>
        <end position="405"/>
    </location>
</feature>